<evidence type="ECO:0000313" key="4">
    <source>
        <dbReference type="Proteomes" id="UP000257131"/>
    </source>
</evidence>
<keyword evidence="1" id="KW-0472">Membrane</keyword>
<feature type="transmembrane region" description="Helical" evidence="1">
    <location>
        <begin position="62"/>
        <end position="85"/>
    </location>
</feature>
<feature type="transmembrane region" description="Helical" evidence="1">
    <location>
        <begin position="35"/>
        <end position="55"/>
    </location>
</feature>
<proteinExistence type="predicted"/>
<feature type="signal peptide" evidence="2">
    <location>
        <begin position="1"/>
        <end position="19"/>
    </location>
</feature>
<gene>
    <name evidence="3" type="ORF">DRV84_04780</name>
</gene>
<name>A0A3D9BWW1_9RHOB</name>
<accession>A0A3D9BWW1</accession>
<keyword evidence="2" id="KW-0732">Signal</keyword>
<keyword evidence="1" id="KW-0812">Transmembrane</keyword>
<evidence type="ECO:0000313" key="3">
    <source>
        <dbReference type="EMBL" id="REC57902.1"/>
    </source>
</evidence>
<evidence type="ECO:0000256" key="2">
    <source>
        <dbReference type="SAM" id="SignalP"/>
    </source>
</evidence>
<dbReference type="OrthoDB" id="9808192at2"/>
<dbReference type="PIRSF" id="PIRSF016919">
    <property type="entry name" value="HupE_UreJ"/>
    <property type="match status" value="1"/>
</dbReference>
<keyword evidence="4" id="KW-1185">Reference proteome</keyword>
<dbReference type="AlphaFoldDB" id="A0A3D9BWW1"/>
<feature type="chain" id="PRO_5017715406" evidence="2">
    <location>
        <begin position="20"/>
        <end position="189"/>
    </location>
</feature>
<keyword evidence="1" id="KW-1133">Transmembrane helix</keyword>
<dbReference type="Pfam" id="PF04955">
    <property type="entry name" value="HupE_UreJ"/>
    <property type="match status" value="1"/>
</dbReference>
<reference evidence="3 4" key="1">
    <citation type="journal article" date="2017" name="Int. J. Syst. Evol. Microbiol.">
        <title>Rhodosalinus sediminis gen. nov., sp. nov., isolated from marine saltern.</title>
        <authorList>
            <person name="Guo L.Y."/>
            <person name="Ling S.K."/>
            <person name="Li C.M."/>
            <person name="Chen G.J."/>
            <person name="Du Z.J."/>
        </authorList>
    </citation>
    <scope>NUCLEOTIDE SEQUENCE [LARGE SCALE GENOMIC DNA]</scope>
    <source>
        <strain evidence="3 4">WDN1C137</strain>
    </source>
</reference>
<feature type="transmembrane region" description="Helical" evidence="1">
    <location>
        <begin position="91"/>
        <end position="109"/>
    </location>
</feature>
<organism evidence="3 4">
    <name type="scientific">Rhodosalinus sediminis</name>
    <dbReference type="NCBI Taxonomy" id="1940533"/>
    <lineage>
        <taxon>Bacteria</taxon>
        <taxon>Pseudomonadati</taxon>
        <taxon>Pseudomonadota</taxon>
        <taxon>Alphaproteobacteria</taxon>
        <taxon>Rhodobacterales</taxon>
        <taxon>Paracoccaceae</taxon>
        <taxon>Rhodosalinus</taxon>
    </lineage>
</organism>
<evidence type="ECO:0000256" key="1">
    <source>
        <dbReference type="SAM" id="Phobius"/>
    </source>
</evidence>
<feature type="transmembrane region" description="Helical" evidence="1">
    <location>
        <begin position="116"/>
        <end position="135"/>
    </location>
</feature>
<dbReference type="Proteomes" id="UP000257131">
    <property type="component" value="Unassembled WGS sequence"/>
</dbReference>
<dbReference type="RefSeq" id="WP_115978739.1">
    <property type="nucleotide sequence ID" value="NZ_QOHR01000004.1"/>
</dbReference>
<dbReference type="InterPro" id="IPR007038">
    <property type="entry name" value="HupE_UreJ"/>
</dbReference>
<comment type="caution">
    <text evidence="3">The sequence shown here is derived from an EMBL/GenBank/DDBJ whole genome shotgun (WGS) entry which is preliminary data.</text>
</comment>
<sequence>MKRLIAALPVALAAGPALAHLDPVAHGSFAAGATHPVFGADHVLAMLAVGLWAGMLGGRARWAVPAAFVGVMAAGFALALAGVALPLVEPAILASVVILGLVAATGLRLPVPAGAALVGAFALFHGAAHGAEMGAAGALPYLAGFLVATAALHAAGLALAVALARAGRTAPRVAGGLVAAAGAALAAGV</sequence>
<dbReference type="EMBL" id="QOHR01000004">
    <property type="protein sequence ID" value="REC57902.1"/>
    <property type="molecule type" value="Genomic_DNA"/>
</dbReference>
<protein>
    <submittedName>
        <fullName evidence="3">Protein hupE</fullName>
    </submittedName>
</protein>
<feature type="transmembrane region" description="Helical" evidence="1">
    <location>
        <begin position="141"/>
        <end position="164"/>
    </location>
</feature>